<gene>
    <name evidence="14" type="ORF">FMOSSE_LOCUS11584</name>
</gene>
<comment type="pathway">
    <text evidence="2 12">Purine metabolism; AMP biosynthesis via salvage pathway; AMP from adenosine: step 1/1.</text>
</comment>
<dbReference type="GO" id="GO:0005634">
    <property type="term" value="C:nucleus"/>
    <property type="evidence" value="ECO:0007669"/>
    <property type="project" value="TreeGrafter"/>
</dbReference>
<comment type="similarity">
    <text evidence="3 12">Belongs to the carbohydrate kinase PfkB family.</text>
</comment>
<evidence type="ECO:0000256" key="1">
    <source>
        <dbReference type="ARBA" id="ARBA00001946"/>
    </source>
</evidence>
<keyword evidence="6 12" id="KW-0660">Purine salvage</keyword>
<dbReference type="Proteomes" id="UP000789375">
    <property type="component" value="Unassembled WGS sequence"/>
</dbReference>
<protein>
    <recommendedName>
        <fullName evidence="4 12">Adenosine kinase</fullName>
        <shortName evidence="12">AK</shortName>
        <ecNumber evidence="4 12">2.7.1.20</ecNumber>
    </recommendedName>
    <alternativeName>
        <fullName evidence="12">Adenosine 5'-phosphotransferase</fullName>
    </alternativeName>
</protein>
<evidence type="ECO:0000313" key="15">
    <source>
        <dbReference type="Proteomes" id="UP000789375"/>
    </source>
</evidence>
<evidence type="ECO:0000313" key="14">
    <source>
        <dbReference type="EMBL" id="CAG8653353.1"/>
    </source>
</evidence>
<dbReference type="Gene3D" id="3.30.1110.10">
    <property type="match status" value="1"/>
</dbReference>
<comment type="catalytic activity">
    <reaction evidence="12">
        <text>adenosine + ATP = AMP + ADP + H(+)</text>
        <dbReference type="Rhea" id="RHEA:20824"/>
        <dbReference type="ChEBI" id="CHEBI:15378"/>
        <dbReference type="ChEBI" id="CHEBI:16335"/>
        <dbReference type="ChEBI" id="CHEBI:30616"/>
        <dbReference type="ChEBI" id="CHEBI:456215"/>
        <dbReference type="ChEBI" id="CHEBI:456216"/>
        <dbReference type="EC" id="2.7.1.20"/>
    </reaction>
</comment>
<evidence type="ECO:0000256" key="6">
    <source>
        <dbReference type="ARBA" id="ARBA00022726"/>
    </source>
</evidence>
<dbReference type="EC" id="2.7.1.20" evidence="4 12"/>
<reference evidence="14" key="1">
    <citation type="submission" date="2021-06" db="EMBL/GenBank/DDBJ databases">
        <authorList>
            <person name="Kallberg Y."/>
            <person name="Tangrot J."/>
            <person name="Rosling A."/>
        </authorList>
    </citation>
    <scope>NUCLEOTIDE SEQUENCE</scope>
    <source>
        <strain evidence="14">87-6 pot B 2015</strain>
    </source>
</reference>
<dbReference type="GO" id="GO:0006144">
    <property type="term" value="P:purine nucleobase metabolic process"/>
    <property type="evidence" value="ECO:0007669"/>
    <property type="project" value="TreeGrafter"/>
</dbReference>
<evidence type="ECO:0000256" key="5">
    <source>
        <dbReference type="ARBA" id="ARBA00022679"/>
    </source>
</evidence>
<keyword evidence="9 12" id="KW-0067">ATP-binding</keyword>
<comment type="caution">
    <text evidence="14">The sequence shown here is derived from an EMBL/GenBank/DDBJ whole genome shotgun (WGS) entry which is preliminary data.</text>
</comment>
<proteinExistence type="inferred from homology"/>
<dbReference type="InterPro" id="IPR002173">
    <property type="entry name" value="Carboh/pur_kinase_PfkB_CS"/>
</dbReference>
<dbReference type="PROSITE" id="PS00584">
    <property type="entry name" value="PFKB_KINASES_2"/>
    <property type="match status" value="1"/>
</dbReference>
<evidence type="ECO:0000259" key="13">
    <source>
        <dbReference type="Pfam" id="PF00294"/>
    </source>
</evidence>
<evidence type="ECO:0000256" key="3">
    <source>
        <dbReference type="ARBA" id="ARBA00010688"/>
    </source>
</evidence>
<evidence type="ECO:0000256" key="11">
    <source>
        <dbReference type="PIRSR" id="PIRSR601805-1"/>
    </source>
</evidence>
<keyword evidence="5 12" id="KW-0808">Transferase</keyword>
<dbReference type="FunFam" id="3.40.1190.20:FF:000014">
    <property type="entry name" value="ADO1p Adenosine kinase"/>
    <property type="match status" value="1"/>
</dbReference>
<evidence type="ECO:0000256" key="10">
    <source>
        <dbReference type="ARBA" id="ARBA00022842"/>
    </source>
</evidence>
<sequence>KTIRKMTEHKYKLLCMGNPLLDIQVTADKALLNKYGLKANDAILAEDKHKPMYEELVKNYTPVYVAGGAAQNAARGAQFLLPPKSTIYFGCVGDDKYAQEMRNAANNEGLTIDYLVNKEFPTGTCGVIITDHNRSLVANLSAAEKYHETEHLDLPEKWKIVENTEYYYVGGFFLTVSPSSILKIAKHAADKNKVFSMNLSAPFLSESFKKPMNEIAPYWDLIIGNEDEAVAFAKSQDWETRDLKEIAKKMAQLPKVNKKRQRIVVITHGAESTIVAEQEGALKEYPIISINPKDIVDTNGAGDAFAGGFLSQYVQGKPIDECVSAGHWLANINIKRVGPTYPEEKIPYPGN</sequence>
<evidence type="ECO:0000256" key="12">
    <source>
        <dbReference type="RuleBase" id="RU368116"/>
    </source>
</evidence>
<evidence type="ECO:0000256" key="8">
    <source>
        <dbReference type="ARBA" id="ARBA00022777"/>
    </source>
</evidence>
<comment type="cofactor">
    <cofactor evidence="1 12">
        <name>Mg(2+)</name>
        <dbReference type="ChEBI" id="CHEBI:18420"/>
    </cofactor>
</comment>
<evidence type="ECO:0000256" key="7">
    <source>
        <dbReference type="ARBA" id="ARBA00022741"/>
    </source>
</evidence>
<dbReference type="PANTHER" id="PTHR45769">
    <property type="entry name" value="ADENOSINE KINASE"/>
    <property type="match status" value="1"/>
</dbReference>
<keyword evidence="10 12" id="KW-0460">Magnesium</keyword>
<dbReference type="Pfam" id="PF00294">
    <property type="entry name" value="PfkB"/>
    <property type="match status" value="1"/>
</dbReference>
<dbReference type="GO" id="GO:0044209">
    <property type="term" value="P:AMP salvage"/>
    <property type="evidence" value="ECO:0007669"/>
    <property type="project" value="UniProtKB-UniRule"/>
</dbReference>
<dbReference type="FunFam" id="3.30.1110.10:FF:000001">
    <property type="entry name" value="Adenosine kinase a"/>
    <property type="match status" value="1"/>
</dbReference>
<evidence type="ECO:0000256" key="9">
    <source>
        <dbReference type="ARBA" id="ARBA00022840"/>
    </source>
</evidence>
<dbReference type="SUPFAM" id="SSF53613">
    <property type="entry name" value="Ribokinase-like"/>
    <property type="match status" value="1"/>
</dbReference>
<dbReference type="GO" id="GO:0005829">
    <property type="term" value="C:cytosol"/>
    <property type="evidence" value="ECO:0007669"/>
    <property type="project" value="TreeGrafter"/>
</dbReference>
<dbReference type="Gene3D" id="3.40.1190.20">
    <property type="match status" value="1"/>
</dbReference>
<evidence type="ECO:0000256" key="4">
    <source>
        <dbReference type="ARBA" id="ARBA00012119"/>
    </source>
</evidence>
<feature type="non-terminal residue" evidence="14">
    <location>
        <position position="351"/>
    </location>
</feature>
<accession>A0A9N9DZ00</accession>
<evidence type="ECO:0000256" key="2">
    <source>
        <dbReference type="ARBA" id="ARBA00004801"/>
    </source>
</evidence>
<keyword evidence="8 12" id="KW-0418">Kinase</keyword>
<dbReference type="GO" id="GO:0004001">
    <property type="term" value="F:adenosine kinase activity"/>
    <property type="evidence" value="ECO:0007669"/>
    <property type="project" value="UniProtKB-UniRule"/>
</dbReference>
<dbReference type="GO" id="GO:0006166">
    <property type="term" value="P:purine ribonucleoside salvage"/>
    <property type="evidence" value="ECO:0007669"/>
    <property type="project" value="UniProtKB-KW"/>
</dbReference>
<feature type="domain" description="Carbohydrate kinase PfkB" evidence="13">
    <location>
        <begin position="31"/>
        <end position="345"/>
    </location>
</feature>
<dbReference type="GO" id="GO:0005524">
    <property type="term" value="F:ATP binding"/>
    <property type="evidence" value="ECO:0007669"/>
    <property type="project" value="UniProtKB-UniRule"/>
</dbReference>
<dbReference type="EMBL" id="CAJVPP010004652">
    <property type="protein sequence ID" value="CAG8653353.1"/>
    <property type="molecule type" value="Genomic_DNA"/>
</dbReference>
<dbReference type="InterPro" id="IPR029056">
    <property type="entry name" value="Ribokinase-like"/>
</dbReference>
<dbReference type="PANTHER" id="PTHR45769:SF3">
    <property type="entry name" value="ADENOSINE KINASE"/>
    <property type="match status" value="1"/>
</dbReference>
<keyword evidence="15" id="KW-1185">Reference proteome</keyword>
<organism evidence="14 15">
    <name type="scientific">Funneliformis mosseae</name>
    <name type="common">Endomycorrhizal fungus</name>
    <name type="synonym">Glomus mosseae</name>
    <dbReference type="NCBI Taxonomy" id="27381"/>
    <lineage>
        <taxon>Eukaryota</taxon>
        <taxon>Fungi</taxon>
        <taxon>Fungi incertae sedis</taxon>
        <taxon>Mucoromycota</taxon>
        <taxon>Glomeromycotina</taxon>
        <taxon>Glomeromycetes</taxon>
        <taxon>Glomerales</taxon>
        <taxon>Glomeraceae</taxon>
        <taxon>Funneliformis</taxon>
    </lineage>
</organism>
<name>A0A9N9DZ00_FUNMO</name>
<dbReference type="InterPro" id="IPR011611">
    <property type="entry name" value="PfkB_dom"/>
</dbReference>
<dbReference type="PRINTS" id="PR00989">
    <property type="entry name" value="ADENOKINASE"/>
</dbReference>
<comment type="function">
    <text evidence="12">ATP dependent phosphorylation of adenosine and other related nucleoside analogs to monophosphate derivatives.</text>
</comment>
<dbReference type="AlphaFoldDB" id="A0A9N9DZ00"/>
<dbReference type="InterPro" id="IPR001805">
    <property type="entry name" value="Adenokinase"/>
</dbReference>
<feature type="active site" description="Proton acceptor" evidence="11">
    <location>
        <position position="303"/>
    </location>
</feature>
<keyword evidence="7 12" id="KW-0547">Nucleotide-binding</keyword>
<dbReference type="CDD" id="cd01168">
    <property type="entry name" value="adenosine_kinase"/>
    <property type="match status" value="1"/>
</dbReference>